<evidence type="ECO:0000313" key="5">
    <source>
        <dbReference type="Proteomes" id="UP001597262"/>
    </source>
</evidence>
<gene>
    <name evidence="4" type="ORF">ACFQ3W_23975</name>
</gene>
<evidence type="ECO:0000256" key="2">
    <source>
        <dbReference type="PROSITE-ProRule" id="PRU00335"/>
    </source>
</evidence>
<dbReference type="EMBL" id="JBHTLM010000029">
    <property type="protein sequence ID" value="MFD1179332.1"/>
    <property type="molecule type" value="Genomic_DNA"/>
</dbReference>
<dbReference type="Proteomes" id="UP001597262">
    <property type="component" value="Unassembled WGS sequence"/>
</dbReference>
<name>A0ABW3S3G4_9BACL</name>
<dbReference type="Pfam" id="PF00440">
    <property type="entry name" value="TetR_N"/>
    <property type="match status" value="1"/>
</dbReference>
<keyword evidence="1 2" id="KW-0238">DNA-binding</keyword>
<evidence type="ECO:0000313" key="4">
    <source>
        <dbReference type="EMBL" id="MFD1179332.1"/>
    </source>
</evidence>
<dbReference type="PROSITE" id="PS50977">
    <property type="entry name" value="HTH_TETR_2"/>
    <property type="match status" value="1"/>
</dbReference>
<accession>A0ABW3S3G4</accession>
<dbReference type="PRINTS" id="PR00455">
    <property type="entry name" value="HTHTETR"/>
</dbReference>
<dbReference type="SUPFAM" id="SSF46689">
    <property type="entry name" value="Homeodomain-like"/>
    <property type="match status" value="1"/>
</dbReference>
<dbReference type="InterPro" id="IPR009057">
    <property type="entry name" value="Homeodomain-like_sf"/>
</dbReference>
<proteinExistence type="predicted"/>
<dbReference type="PANTHER" id="PTHR43479">
    <property type="entry name" value="ACREF/ENVCD OPERON REPRESSOR-RELATED"/>
    <property type="match status" value="1"/>
</dbReference>
<evidence type="ECO:0000259" key="3">
    <source>
        <dbReference type="PROSITE" id="PS50977"/>
    </source>
</evidence>
<organism evidence="4 5">
    <name type="scientific">Paenibacillus puldeungensis</name>
    <dbReference type="NCBI Taxonomy" id="696536"/>
    <lineage>
        <taxon>Bacteria</taxon>
        <taxon>Bacillati</taxon>
        <taxon>Bacillota</taxon>
        <taxon>Bacilli</taxon>
        <taxon>Bacillales</taxon>
        <taxon>Paenibacillaceae</taxon>
        <taxon>Paenibacillus</taxon>
    </lineage>
</organism>
<comment type="caution">
    <text evidence="4">The sequence shown here is derived from an EMBL/GenBank/DDBJ whole genome shotgun (WGS) entry which is preliminary data.</text>
</comment>
<dbReference type="PANTHER" id="PTHR43479:SF11">
    <property type="entry name" value="ACREF_ENVCD OPERON REPRESSOR-RELATED"/>
    <property type="match status" value="1"/>
</dbReference>
<protein>
    <submittedName>
        <fullName evidence="4">TetR/AcrR family transcriptional regulator</fullName>
    </submittedName>
</protein>
<keyword evidence="5" id="KW-1185">Reference proteome</keyword>
<dbReference type="RefSeq" id="WP_379321759.1">
    <property type="nucleotide sequence ID" value="NZ_JBHTLM010000029.1"/>
</dbReference>
<dbReference type="Gene3D" id="1.10.357.10">
    <property type="entry name" value="Tetracycline Repressor, domain 2"/>
    <property type="match status" value="1"/>
</dbReference>
<feature type="DNA-binding region" description="H-T-H motif" evidence="2">
    <location>
        <begin position="29"/>
        <end position="48"/>
    </location>
</feature>
<dbReference type="InterPro" id="IPR001647">
    <property type="entry name" value="HTH_TetR"/>
</dbReference>
<sequence length="209" mass="24629">MEHLEQDTKERILNAALDLFCINGYTTVSIRDIGKTVGIKESSIYYHFKNKEDILQTIFQQTEQWTEIHKNNFNDKLYLATKVNCEQFIGAGITYILDYLLDERIYKFIRLLTIEKQRNKEAADMYHKLLFATPLEHQKNVFSIMMEKGYIKEDNSDALAAEYQSMILFVFLKYFSDPQAVVSEVKSAAKKELSTLLMRFFIHYFNEVK</sequence>
<feature type="domain" description="HTH tetR-type" evidence="3">
    <location>
        <begin position="6"/>
        <end position="66"/>
    </location>
</feature>
<dbReference type="InterPro" id="IPR050624">
    <property type="entry name" value="HTH-type_Tx_Regulator"/>
</dbReference>
<reference evidence="5" key="1">
    <citation type="journal article" date="2019" name="Int. J. Syst. Evol. Microbiol.">
        <title>The Global Catalogue of Microorganisms (GCM) 10K type strain sequencing project: providing services to taxonomists for standard genome sequencing and annotation.</title>
        <authorList>
            <consortium name="The Broad Institute Genomics Platform"/>
            <consortium name="The Broad Institute Genome Sequencing Center for Infectious Disease"/>
            <person name="Wu L."/>
            <person name="Ma J."/>
        </authorList>
    </citation>
    <scope>NUCLEOTIDE SEQUENCE [LARGE SCALE GENOMIC DNA]</scope>
    <source>
        <strain evidence="5">CCUG 59189</strain>
    </source>
</reference>
<evidence type="ECO:0000256" key="1">
    <source>
        <dbReference type="ARBA" id="ARBA00023125"/>
    </source>
</evidence>